<dbReference type="InterPro" id="IPR026634">
    <property type="entry name" value="TPST-like"/>
</dbReference>
<dbReference type="PROSITE" id="PS50005">
    <property type="entry name" value="TPR"/>
    <property type="match status" value="1"/>
</dbReference>
<dbReference type="InterPro" id="IPR027417">
    <property type="entry name" value="P-loop_NTPase"/>
</dbReference>
<proteinExistence type="predicted"/>
<comment type="caution">
    <text evidence="3">The sequence shown here is derived from an EMBL/GenBank/DDBJ whole genome shotgun (WGS) entry which is preliminary data.</text>
</comment>
<keyword evidence="4" id="KW-1185">Reference proteome</keyword>
<reference evidence="3 4" key="1">
    <citation type="submission" date="2020-01" db="EMBL/GenBank/DDBJ databases">
        <title>Genomes of bacteria type strains.</title>
        <authorList>
            <person name="Chen J."/>
            <person name="Zhu S."/>
            <person name="Yang J."/>
        </authorList>
    </citation>
    <scope>NUCLEOTIDE SEQUENCE [LARGE SCALE GENOMIC DNA]</scope>
    <source>
        <strain evidence="3 4">LMG 24078</strain>
    </source>
</reference>
<dbReference type="EMBL" id="JAAAWO010000010">
    <property type="protein sequence ID" value="NDW16464.1"/>
    <property type="molecule type" value="Genomic_DNA"/>
</dbReference>
<dbReference type="InterPro" id="IPR011990">
    <property type="entry name" value="TPR-like_helical_dom_sf"/>
</dbReference>
<evidence type="ECO:0000256" key="1">
    <source>
        <dbReference type="ARBA" id="ARBA00022679"/>
    </source>
</evidence>
<keyword evidence="1" id="KW-0808">Transferase</keyword>
<keyword evidence="2" id="KW-0802">TPR repeat</keyword>
<dbReference type="Proteomes" id="UP000471381">
    <property type="component" value="Unassembled WGS sequence"/>
</dbReference>
<dbReference type="Pfam" id="PF14559">
    <property type="entry name" value="TPR_19"/>
    <property type="match status" value="2"/>
</dbReference>
<dbReference type="SMART" id="SM00028">
    <property type="entry name" value="TPR"/>
    <property type="match status" value="5"/>
</dbReference>
<dbReference type="Pfam" id="PF13469">
    <property type="entry name" value="Sulfotransfer_3"/>
    <property type="match status" value="1"/>
</dbReference>
<feature type="repeat" description="TPR" evidence="2">
    <location>
        <begin position="297"/>
        <end position="330"/>
    </location>
</feature>
<dbReference type="GO" id="GO:0008476">
    <property type="term" value="F:protein-tyrosine sulfotransferase activity"/>
    <property type="evidence" value="ECO:0007669"/>
    <property type="project" value="InterPro"/>
</dbReference>
<gene>
    <name evidence="3" type="ORF">GTQ48_13155</name>
</gene>
<dbReference type="PANTHER" id="PTHR12788:SF10">
    <property type="entry name" value="PROTEIN-TYROSINE SULFOTRANSFERASE"/>
    <property type="match status" value="1"/>
</dbReference>
<accession>A0A6N9TGM1</accession>
<dbReference type="SUPFAM" id="SSF52540">
    <property type="entry name" value="P-loop containing nucleoside triphosphate hydrolases"/>
    <property type="match status" value="1"/>
</dbReference>
<dbReference type="Pfam" id="PF13174">
    <property type="entry name" value="TPR_6"/>
    <property type="match status" value="1"/>
</dbReference>
<dbReference type="SUPFAM" id="SSF48452">
    <property type="entry name" value="TPR-like"/>
    <property type="match status" value="1"/>
</dbReference>
<name>A0A6N9TGM1_9ALTE</name>
<dbReference type="Gene3D" id="3.40.50.300">
    <property type="entry name" value="P-loop containing nucleotide triphosphate hydrolases"/>
    <property type="match status" value="1"/>
</dbReference>
<sequence>MNTKEQQTLLTIKKTLMQSHFQSVITQCSELLTAQTQSNVTDAALDETSKAGETGLSSDAQREALYLQAVAYRLSGNTQNAIATLDNVIALFPDYGRAFQELGYCYANIDGKKSAHSFYQATRFNPALLASWQQLEKVYKRDDQKQALTLCQQQIQFLTSLPKPLLGATDLMHEGQLHKAEQVCRQFLTNNKHHPEAMMLLAELGIQLKVYSDAEFLLESCVEMYPDNDRAAAAFQSLLSKLGKFPEAAALAKKRLALSPDNFTVQVSLAHALVGIGSLDEAIHIYQELLSANDDRPALWVALGHAYKAQGNMEQAVSAYQKSIAFAADFGDAYWSLANTKTYRFDEQTMAKMVEQESLASTKLDDKIHLCFALGKGFEDRKDAKTAFHYYSLGNALKKRTLQFDIRRTEVALDAQQKAFNAESFNKAKGCQAPDPIFIVGLPRAGSTLLEQILASHSMVDGTMELHDVLGIASSLSHKKTPYPFNVNELDDEACKALGQRYIDQTQAYRQGAPFFIDKMPNNFIHIGLIKKILPNAKIIDARRAPMDCCFSGFKQLFGEGQEFSYGQDDIGRYYVAYEALMTHWKSVLSGEILTVQHEDVLDDLEGQVKRILAFCDLPFEESCLSFYETKRVIKTPSSEQVRQPIYKTGMEQWKPFEEYLEELKQALSRLSS</sequence>
<evidence type="ECO:0000313" key="3">
    <source>
        <dbReference type="EMBL" id="NDW16464.1"/>
    </source>
</evidence>
<dbReference type="RefSeq" id="WP_163107088.1">
    <property type="nucleotide sequence ID" value="NZ_JAAAWO010000010.1"/>
</dbReference>
<dbReference type="PANTHER" id="PTHR12788">
    <property type="entry name" value="PROTEIN-TYROSINE SULFOTRANSFERASE 2"/>
    <property type="match status" value="1"/>
</dbReference>
<dbReference type="Gene3D" id="1.25.40.10">
    <property type="entry name" value="Tetratricopeptide repeat domain"/>
    <property type="match status" value="3"/>
</dbReference>
<protein>
    <submittedName>
        <fullName evidence="3">Tetratricopeptide repeat protein</fullName>
    </submittedName>
</protein>
<dbReference type="InterPro" id="IPR019734">
    <property type="entry name" value="TPR_rpt"/>
</dbReference>
<evidence type="ECO:0000256" key="2">
    <source>
        <dbReference type="PROSITE-ProRule" id="PRU00339"/>
    </source>
</evidence>
<evidence type="ECO:0000313" key="4">
    <source>
        <dbReference type="Proteomes" id="UP000471381"/>
    </source>
</evidence>
<dbReference type="AlphaFoldDB" id="A0A6N9TGM1"/>
<organism evidence="3 4">
    <name type="scientific">Alteromonas genovensis</name>
    <dbReference type="NCBI Taxonomy" id="471225"/>
    <lineage>
        <taxon>Bacteria</taxon>
        <taxon>Pseudomonadati</taxon>
        <taxon>Pseudomonadota</taxon>
        <taxon>Gammaproteobacteria</taxon>
        <taxon>Alteromonadales</taxon>
        <taxon>Alteromonadaceae</taxon>
        <taxon>Alteromonas/Salinimonas group</taxon>
        <taxon>Alteromonas</taxon>
    </lineage>
</organism>